<dbReference type="OrthoDB" id="5293418at2"/>
<comment type="caution">
    <text evidence="2">The sequence shown here is derived from an EMBL/GenBank/DDBJ whole genome shotgun (WGS) entry which is preliminary data.</text>
</comment>
<feature type="chain" id="PRO_5015479776" description="Protein BatD" evidence="1">
    <location>
        <begin position="22"/>
        <end position="414"/>
    </location>
</feature>
<gene>
    <name evidence="2" type="ORF">C9J01_06560</name>
</gene>
<evidence type="ECO:0000313" key="2">
    <source>
        <dbReference type="EMBL" id="PSW16653.1"/>
    </source>
</evidence>
<name>A0A2T3NMF9_9GAMM</name>
<proteinExistence type="predicted"/>
<accession>A0A2T3NMF9</accession>
<feature type="signal peptide" evidence="1">
    <location>
        <begin position="1"/>
        <end position="21"/>
    </location>
</feature>
<dbReference type="EMBL" id="PYMB01000001">
    <property type="protein sequence ID" value="PSW16653.1"/>
    <property type="molecule type" value="Genomic_DNA"/>
</dbReference>
<dbReference type="PANTHER" id="PTHR40940:SF1">
    <property type="entry name" value="PROTEIN BATD"/>
    <property type="match status" value="1"/>
</dbReference>
<organism evidence="2 3">
    <name type="scientific">Photobacterium rosenbergii</name>
    <dbReference type="NCBI Taxonomy" id="294936"/>
    <lineage>
        <taxon>Bacteria</taxon>
        <taxon>Pseudomonadati</taxon>
        <taxon>Pseudomonadota</taxon>
        <taxon>Gammaproteobacteria</taxon>
        <taxon>Vibrionales</taxon>
        <taxon>Vibrionaceae</taxon>
        <taxon>Photobacterium</taxon>
    </lineage>
</organism>
<dbReference type="Proteomes" id="UP000241346">
    <property type="component" value="Unassembled WGS sequence"/>
</dbReference>
<evidence type="ECO:0000256" key="1">
    <source>
        <dbReference type="SAM" id="SignalP"/>
    </source>
</evidence>
<dbReference type="RefSeq" id="WP_107297273.1">
    <property type="nucleotide sequence ID" value="NZ_PYMB01000001.1"/>
</dbReference>
<dbReference type="PANTHER" id="PTHR40940">
    <property type="entry name" value="PROTEIN BATD-RELATED"/>
    <property type="match status" value="1"/>
</dbReference>
<dbReference type="InterPro" id="IPR025738">
    <property type="entry name" value="BatD"/>
</dbReference>
<evidence type="ECO:0008006" key="4">
    <source>
        <dbReference type="Google" id="ProtNLM"/>
    </source>
</evidence>
<evidence type="ECO:0000313" key="3">
    <source>
        <dbReference type="Proteomes" id="UP000241346"/>
    </source>
</evidence>
<sequence>MIRRILVLLCGLVFAPLSVMAPLTATAGSLGEGRLDDLIGLSAELVRDTVYPETEATYILRVESRADIHFSRVNPPRGEGVNVRRGSQDHEYYFVGNDEFRISTYRFLISAKQIGAITLEGASLTHVAVNENGARRRVRNQSNVVTLESRPKPESYQGYWLPSQQVTLEQHWSTEASALQVGGSITRTLSLYIEGRNIDNFPELTVDYPENMNVYSEQPKFIAVDDGMKLTLRQVIVPREEGMFEIPGLSIPWFDTVHSKSTVASVEGLALNILPNETQTLAIEGLESEMPEHSHWRYATLVISVLWLVTLLRLYQVHKRLQSQQVHPMSKHSSKECCLHTALEQGNHQDVVRAWGNANPEVKSECGRLMDAYFAAFYSTSPTDGKTERTAVLTQLKEMKRGRKAKTDFAPIEP</sequence>
<protein>
    <recommendedName>
        <fullName evidence="4">Protein BatD</fullName>
    </recommendedName>
</protein>
<keyword evidence="1" id="KW-0732">Signal</keyword>
<reference evidence="2 3" key="1">
    <citation type="submission" date="2018-03" db="EMBL/GenBank/DDBJ databases">
        <title>Whole genome sequencing of Histamine producing bacteria.</title>
        <authorList>
            <person name="Butler K."/>
        </authorList>
    </citation>
    <scope>NUCLEOTIDE SEQUENCE [LARGE SCALE GENOMIC DNA]</scope>
    <source>
        <strain evidence="2 3">DSM 19138</strain>
    </source>
</reference>
<dbReference type="AlphaFoldDB" id="A0A2T3NMF9"/>